<reference evidence="3 4" key="1">
    <citation type="submission" date="2015-11" db="EMBL/GenBank/DDBJ databases">
        <title>Genome Sequence of Bacillus simplex strain VanAntwerpen2.</title>
        <authorList>
            <person name="Couger M.B."/>
        </authorList>
    </citation>
    <scope>NUCLEOTIDE SEQUENCE [LARGE SCALE GENOMIC DNA]</scope>
    <source>
        <strain evidence="3 4">VanAntwerpen02</strain>
    </source>
</reference>
<dbReference type="NCBIfam" id="NF004547">
    <property type="entry name" value="PRK05889.1"/>
    <property type="match status" value="1"/>
</dbReference>
<accession>A0A120GQC2</accession>
<evidence type="ECO:0000313" key="4">
    <source>
        <dbReference type="Proteomes" id="UP000064189"/>
    </source>
</evidence>
<organism evidence="3 4">
    <name type="scientific">Peribacillus simplex</name>
    <dbReference type="NCBI Taxonomy" id="1478"/>
    <lineage>
        <taxon>Bacteria</taxon>
        <taxon>Bacillati</taxon>
        <taxon>Bacillota</taxon>
        <taxon>Bacilli</taxon>
        <taxon>Bacillales</taxon>
        <taxon>Bacillaceae</taxon>
        <taxon>Peribacillus</taxon>
    </lineage>
</organism>
<dbReference type="SUPFAM" id="SSF51230">
    <property type="entry name" value="Single hybrid motif"/>
    <property type="match status" value="1"/>
</dbReference>
<evidence type="ECO:0000256" key="1">
    <source>
        <dbReference type="ARBA" id="ARBA00023267"/>
    </source>
</evidence>
<proteinExistence type="predicted"/>
<feature type="domain" description="Lipoyl-binding" evidence="2">
    <location>
        <begin position="1"/>
        <end position="70"/>
    </location>
</feature>
<dbReference type="InterPro" id="IPR011053">
    <property type="entry name" value="Single_hybrid_motif"/>
</dbReference>
<dbReference type="Proteomes" id="UP000064189">
    <property type="component" value="Unassembled WGS sequence"/>
</dbReference>
<dbReference type="PROSITE" id="PS50968">
    <property type="entry name" value="BIOTINYL_LIPOYL"/>
    <property type="match status" value="1"/>
</dbReference>
<keyword evidence="3" id="KW-0436">Ligase</keyword>
<dbReference type="EC" id="6.4.1.2" evidence="3"/>
<dbReference type="EMBL" id="LNNH01000012">
    <property type="protein sequence ID" value="KWW21104.1"/>
    <property type="molecule type" value="Genomic_DNA"/>
</dbReference>
<dbReference type="RefSeq" id="WP_061141457.1">
    <property type="nucleotide sequence ID" value="NZ_LNNH01000012.1"/>
</dbReference>
<dbReference type="AlphaFoldDB" id="A0A120GQC2"/>
<dbReference type="FunFam" id="2.40.50.100:FF:000003">
    <property type="entry name" value="Acetyl-CoA carboxylase biotin carboxyl carrier protein"/>
    <property type="match status" value="1"/>
</dbReference>
<dbReference type="PANTHER" id="PTHR45266">
    <property type="entry name" value="OXALOACETATE DECARBOXYLASE ALPHA CHAIN"/>
    <property type="match status" value="1"/>
</dbReference>
<dbReference type="CDD" id="cd06850">
    <property type="entry name" value="biotinyl_domain"/>
    <property type="match status" value="1"/>
</dbReference>
<dbReference type="PANTHER" id="PTHR45266:SF3">
    <property type="entry name" value="OXALOACETATE DECARBOXYLASE ALPHA CHAIN"/>
    <property type="match status" value="1"/>
</dbReference>
<comment type="caution">
    <text evidence="3">The sequence shown here is derived from an EMBL/GenBank/DDBJ whole genome shotgun (WGS) entry which is preliminary data.</text>
</comment>
<protein>
    <submittedName>
        <fullName evidence="3">Acetyl-CoA carboxylase biotin carboxyl carrier protein subunit</fullName>
        <ecNumber evidence="3">6.4.1.2</ecNumber>
    </submittedName>
</protein>
<dbReference type="GO" id="GO:0003989">
    <property type="term" value="F:acetyl-CoA carboxylase activity"/>
    <property type="evidence" value="ECO:0007669"/>
    <property type="project" value="UniProtKB-EC"/>
</dbReference>
<dbReference type="InterPro" id="IPR050709">
    <property type="entry name" value="Biotin_Carboxyl_Carrier/Decarb"/>
</dbReference>
<sequence length="70" mass="7392">MAELKASMAGSVWKIVANEGQSVTDGEDIVILESMKMEIPIAAEGAGTIKELKVNEGDFVNEGDVLAVIE</sequence>
<dbReference type="Pfam" id="PF00364">
    <property type="entry name" value="Biotin_lipoyl"/>
    <property type="match status" value="1"/>
</dbReference>
<dbReference type="InterPro" id="IPR000089">
    <property type="entry name" value="Biotin_lipoyl"/>
</dbReference>
<evidence type="ECO:0000259" key="2">
    <source>
        <dbReference type="PROSITE" id="PS50968"/>
    </source>
</evidence>
<keyword evidence="4" id="KW-1185">Reference proteome</keyword>
<evidence type="ECO:0000313" key="3">
    <source>
        <dbReference type="EMBL" id="KWW21104.1"/>
    </source>
</evidence>
<name>A0A120GQC2_9BACI</name>
<dbReference type="NCBIfam" id="NF006079">
    <property type="entry name" value="PRK08225.1"/>
    <property type="match status" value="1"/>
</dbReference>
<keyword evidence="1" id="KW-0092">Biotin</keyword>
<gene>
    <name evidence="3" type="ORF">AS888_15950</name>
</gene>
<dbReference type="Gene3D" id="2.40.50.100">
    <property type="match status" value="1"/>
</dbReference>